<keyword evidence="10 17" id="KW-0808">Transferase</keyword>
<protein>
    <recommendedName>
        <fullName evidence="7">branched-chain-amino-acid transaminase</fullName>
        <ecNumber evidence="7">2.6.1.42</ecNumber>
    </recommendedName>
</protein>
<evidence type="ECO:0000256" key="10">
    <source>
        <dbReference type="ARBA" id="ARBA00022679"/>
    </source>
</evidence>
<accession>A0A3B0YBN6</accession>
<evidence type="ECO:0000256" key="15">
    <source>
        <dbReference type="ARBA" id="ARBA00049229"/>
    </source>
</evidence>
<comment type="catalytic activity">
    <reaction evidence="13">
        <text>L-valine + 2-oxoglutarate = 3-methyl-2-oxobutanoate + L-glutamate</text>
        <dbReference type="Rhea" id="RHEA:24813"/>
        <dbReference type="ChEBI" id="CHEBI:11851"/>
        <dbReference type="ChEBI" id="CHEBI:16810"/>
        <dbReference type="ChEBI" id="CHEBI:29985"/>
        <dbReference type="ChEBI" id="CHEBI:57762"/>
        <dbReference type="EC" id="2.6.1.42"/>
    </reaction>
</comment>
<evidence type="ECO:0000256" key="16">
    <source>
        <dbReference type="SAM" id="MobiDB-lite"/>
    </source>
</evidence>
<keyword evidence="8 17" id="KW-0032">Aminotransferase</keyword>
<dbReference type="Gene3D" id="3.30.470.10">
    <property type="match status" value="1"/>
</dbReference>
<sequence length="319" mass="34691">MTISNTQDSVHSDDEKSNSESSKKCSATHDVMDNSLCWINGSMVSPQLASISVFDHGLLYGDGVFEGIRFYQAKIFRLQAHLARLRQSLAALAINLPLSDLEVETTLNELVRLSVEKGNDSAYIRLLVTRGIGSLGIDPRSCLTPSVVMIVAPLTLASERDIQQGLTLMVSSVRRFSSDMLDPQIKSLNYLNNIMARQQANAAGADEAIMLNASGYVAEASTENIFVVRQGVLSTPSVAEGALAGITRAEIVRIACELGIKVTEPRLTVYDLYSADEVFLTGTGAELIPVQKIDGRLMKSCPGRIFKQLSQKFSECVLK</sequence>
<comment type="cofactor">
    <cofactor evidence="1">
        <name>pyridoxal 5'-phosphate</name>
        <dbReference type="ChEBI" id="CHEBI:597326"/>
    </cofactor>
</comment>
<comment type="pathway">
    <text evidence="4">Amino-acid biosynthesis; L-valine biosynthesis; L-valine from pyruvate: step 4/4.</text>
</comment>
<evidence type="ECO:0000256" key="8">
    <source>
        <dbReference type="ARBA" id="ARBA00022576"/>
    </source>
</evidence>
<dbReference type="UniPathway" id="UPA00048">
    <property type="reaction ID" value="UER00073"/>
</dbReference>
<dbReference type="PANTHER" id="PTHR42743:SF11">
    <property type="entry name" value="AMINODEOXYCHORISMATE LYASE"/>
    <property type="match status" value="1"/>
</dbReference>
<dbReference type="AlphaFoldDB" id="A0A3B0YBN6"/>
<evidence type="ECO:0000256" key="14">
    <source>
        <dbReference type="ARBA" id="ARBA00048798"/>
    </source>
</evidence>
<dbReference type="EMBL" id="UOFL01000146">
    <property type="protein sequence ID" value="VAW78278.1"/>
    <property type="molecule type" value="Genomic_DNA"/>
</dbReference>
<dbReference type="CDD" id="cd01558">
    <property type="entry name" value="D-AAT_like"/>
    <property type="match status" value="1"/>
</dbReference>
<dbReference type="UniPathway" id="UPA00047">
    <property type="reaction ID" value="UER00058"/>
</dbReference>
<dbReference type="InterPro" id="IPR001544">
    <property type="entry name" value="Aminotrans_IV"/>
</dbReference>
<dbReference type="InterPro" id="IPR043131">
    <property type="entry name" value="BCAT-like_N"/>
</dbReference>
<dbReference type="InterPro" id="IPR043132">
    <property type="entry name" value="BCAT-like_C"/>
</dbReference>
<evidence type="ECO:0000256" key="1">
    <source>
        <dbReference type="ARBA" id="ARBA00001933"/>
    </source>
</evidence>
<dbReference type="GO" id="GO:0052654">
    <property type="term" value="F:L-leucine-2-oxoglutarate transaminase activity"/>
    <property type="evidence" value="ECO:0007669"/>
    <property type="project" value="RHEA"/>
</dbReference>
<dbReference type="GO" id="GO:0005829">
    <property type="term" value="C:cytosol"/>
    <property type="evidence" value="ECO:0007669"/>
    <property type="project" value="TreeGrafter"/>
</dbReference>
<dbReference type="FunFam" id="3.20.10.10:FF:000002">
    <property type="entry name" value="D-alanine aminotransferase"/>
    <property type="match status" value="1"/>
</dbReference>
<dbReference type="UniPathway" id="UPA00049">
    <property type="reaction ID" value="UER00062"/>
</dbReference>
<feature type="region of interest" description="Disordered" evidence="16">
    <location>
        <begin position="1"/>
        <end position="26"/>
    </location>
</feature>
<dbReference type="GO" id="GO:0009099">
    <property type="term" value="P:L-valine biosynthetic process"/>
    <property type="evidence" value="ECO:0007669"/>
    <property type="project" value="UniProtKB-UniPathway"/>
</dbReference>
<keyword evidence="9" id="KW-0028">Amino-acid biosynthesis</keyword>
<evidence type="ECO:0000256" key="3">
    <source>
        <dbReference type="ARBA" id="ARBA00004824"/>
    </source>
</evidence>
<evidence type="ECO:0000256" key="2">
    <source>
        <dbReference type="ARBA" id="ARBA00003109"/>
    </source>
</evidence>
<dbReference type="NCBIfam" id="TIGR01122">
    <property type="entry name" value="ilvE_I"/>
    <property type="match status" value="1"/>
</dbReference>
<comment type="pathway">
    <text evidence="5">Amino-acid biosynthesis; L-leucine biosynthesis; L-leucine from 3-methyl-2-oxobutanoate: step 4/4.</text>
</comment>
<keyword evidence="11" id="KW-0663">Pyridoxal phosphate</keyword>
<dbReference type="InterPro" id="IPR018300">
    <property type="entry name" value="Aminotrans_IV_CS"/>
</dbReference>
<name>A0A3B0YBN6_9ZZZZ</name>
<comment type="pathway">
    <text evidence="3">Amino-acid biosynthesis; L-isoleucine biosynthesis; L-isoleucine from 2-oxobutanoate: step 4/4.</text>
</comment>
<evidence type="ECO:0000256" key="7">
    <source>
        <dbReference type="ARBA" id="ARBA00013053"/>
    </source>
</evidence>
<dbReference type="InterPro" id="IPR036038">
    <property type="entry name" value="Aminotransferase-like"/>
</dbReference>
<dbReference type="Gene3D" id="3.20.10.10">
    <property type="entry name" value="D-amino Acid Aminotransferase, subunit A, domain 2"/>
    <property type="match status" value="1"/>
</dbReference>
<evidence type="ECO:0000256" key="9">
    <source>
        <dbReference type="ARBA" id="ARBA00022605"/>
    </source>
</evidence>
<feature type="compositionally biased region" description="Basic and acidic residues" evidence="16">
    <location>
        <begin position="10"/>
        <end position="23"/>
    </location>
</feature>
<dbReference type="PANTHER" id="PTHR42743">
    <property type="entry name" value="AMINO-ACID AMINOTRANSFERASE"/>
    <property type="match status" value="1"/>
</dbReference>
<gene>
    <name evidence="17" type="ORF">MNBD_GAMMA12-1192</name>
</gene>
<comment type="catalytic activity">
    <reaction evidence="14">
        <text>L-isoleucine + 2-oxoglutarate = (S)-3-methyl-2-oxopentanoate + L-glutamate</text>
        <dbReference type="Rhea" id="RHEA:24801"/>
        <dbReference type="ChEBI" id="CHEBI:16810"/>
        <dbReference type="ChEBI" id="CHEBI:29985"/>
        <dbReference type="ChEBI" id="CHEBI:35146"/>
        <dbReference type="ChEBI" id="CHEBI:58045"/>
        <dbReference type="EC" id="2.6.1.42"/>
    </reaction>
</comment>
<keyword evidence="12" id="KW-0100">Branched-chain amino acid biosynthesis</keyword>
<dbReference type="GO" id="GO:0009098">
    <property type="term" value="P:L-leucine biosynthetic process"/>
    <property type="evidence" value="ECO:0007669"/>
    <property type="project" value="UniProtKB-UniPathway"/>
</dbReference>
<comment type="function">
    <text evidence="2">Acts on leucine, isoleucine and valine.</text>
</comment>
<dbReference type="EC" id="2.6.1.42" evidence="7"/>
<dbReference type="GO" id="GO:0009097">
    <property type="term" value="P:isoleucine biosynthetic process"/>
    <property type="evidence" value="ECO:0007669"/>
    <property type="project" value="UniProtKB-UniPathway"/>
</dbReference>
<evidence type="ECO:0000256" key="4">
    <source>
        <dbReference type="ARBA" id="ARBA00004931"/>
    </source>
</evidence>
<evidence type="ECO:0000256" key="12">
    <source>
        <dbReference type="ARBA" id="ARBA00023304"/>
    </source>
</evidence>
<evidence type="ECO:0000256" key="6">
    <source>
        <dbReference type="ARBA" id="ARBA00009320"/>
    </source>
</evidence>
<comment type="catalytic activity">
    <reaction evidence="15">
        <text>L-leucine + 2-oxoglutarate = 4-methyl-2-oxopentanoate + L-glutamate</text>
        <dbReference type="Rhea" id="RHEA:18321"/>
        <dbReference type="ChEBI" id="CHEBI:16810"/>
        <dbReference type="ChEBI" id="CHEBI:17865"/>
        <dbReference type="ChEBI" id="CHEBI:29985"/>
        <dbReference type="ChEBI" id="CHEBI:57427"/>
        <dbReference type="EC" id="2.6.1.42"/>
    </reaction>
</comment>
<comment type="similarity">
    <text evidence="6">Belongs to the class-IV pyridoxal-phosphate-dependent aminotransferase family.</text>
</comment>
<dbReference type="SUPFAM" id="SSF56752">
    <property type="entry name" value="D-aminoacid aminotransferase-like PLP-dependent enzymes"/>
    <property type="match status" value="1"/>
</dbReference>
<reference evidence="17" key="1">
    <citation type="submission" date="2018-06" db="EMBL/GenBank/DDBJ databases">
        <authorList>
            <person name="Zhirakovskaya E."/>
        </authorList>
    </citation>
    <scope>NUCLEOTIDE SEQUENCE</scope>
</reference>
<evidence type="ECO:0000256" key="13">
    <source>
        <dbReference type="ARBA" id="ARBA00048212"/>
    </source>
</evidence>
<dbReference type="GO" id="GO:0052655">
    <property type="term" value="F:L-valine-2-oxoglutarate transaminase activity"/>
    <property type="evidence" value="ECO:0007669"/>
    <property type="project" value="RHEA"/>
</dbReference>
<evidence type="ECO:0000313" key="17">
    <source>
        <dbReference type="EMBL" id="VAW78278.1"/>
    </source>
</evidence>
<organism evidence="17">
    <name type="scientific">hydrothermal vent metagenome</name>
    <dbReference type="NCBI Taxonomy" id="652676"/>
    <lineage>
        <taxon>unclassified sequences</taxon>
        <taxon>metagenomes</taxon>
        <taxon>ecological metagenomes</taxon>
    </lineage>
</organism>
<evidence type="ECO:0000256" key="5">
    <source>
        <dbReference type="ARBA" id="ARBA00005072"/>
    </source>
</evidence>
<dbReference type="GO" id="GO:0052656">
    <property type="term" value="F:L-isoleucine-2-oxoglutarate transaminase activity"/>
    <property type="evidence" value="ECO:0007669"/>
    <property type="project" value="RHEA"/>
</dbReference>
<dbReference type="InterPro" id="IPR050571">
    <property type="entry name" value="Class-IV_PLP-Dep_Aminotrnsfr"/>
</dbReference>
<proteinExistence type="inferred from homology"/>
<dbReference type="PROSITE" id="PS00770">
    <property type="entry name" value="AA_TRANSFER_CLASS_4"/>
    <property type="match status" value="1"/>
</dbReference>
<dbReference type="InterPro" id="IPR005785">
    <property type="entry name" value="B_amino_transI"/>
</dbReference>
<evidence type="ECO:0000256" key="11">
    <source>
        <dbReference type="ARBA" id="ARBA00022898"/>
    </source>
</evidence>
<dbReference type="Pfam" id="PF01063">
    <property type="entry name" value="Aminotran_4"/>
    <property type="match status" value="1"/>
</dbReference>